<dbReference type="PANTHER" id="PTHR31234:SF3">
    <property type="entry name" value="LATE EMBRYOGENESIS ABUNDANT (LEA) HYDROXYPROLINE-RICH GLYCOPROTEIN FAMILY"/>
    <property type="match status" value="1"/>
</dbReference>
<proteinExistence type="predicted"/>
<dbReference type="GO" id="GO:0098542">
    <property type="term" value="P:defense response to other organism"/>
    <property type="evidence" value="ECO:0007669"/>
    <property type="project" value="InterPro"/>
</dbReference>
<reference evidence="5" key="1">
    <citation type="submission" date="2023-02" db="EMBL/GenBank/DDBJ databases">
        <title>Genome of toxic invasive species Heracleum sosnowskyi carries increased number of genes despite the absence of recent whole-genome duplications.</title>
        <authorList>
            <person name="Schelkunov M."/>
            <person name="Shtratnikova V."/>
            <person name="Makarenko M."/>
            <person name="Klepikova A."/>
            <person name="Omelchenko D."/>
            <person name="Novikova G."/>
            <person name="Obukhova E."/>
            <person name="Bogdanov V."/>
            <person name="Penin A."/>
            <person name="Logacheva M."/>
        </authorList>
    </citation>
    <scope>NUCLEOTIDE SEQUENCE</scope>
    <source>
        <strain evidence="5">Hsosn_3</strain>
        <tissue evidence="5">Leaf</tissue>
    </source>
</reference>
<comment type="subcellular location">
    <subcellularLocation>
        <location evidence="1">Membrane</location>
    </subcellularLocation>
</comment>
<sequence length="226" mass="25217">MKNEDDESQVSPLTPSEIYLRSDEGSSTPAPYHGPRHQQKTSKLIVYILITFASFITIFIIFGSIFFLARTPKAKLRSVTITNLQANSNASSINNTNIATLKMTLTGEITINNGKNFGRFELENHKASVIYENVSMGEGDVFGGNFKARKTGSRNITVQVRSNDYLSNNTNFRKEIKSGSVYLTSYARLRGKVHITDAIRRHKTAVLNCTMTLILKDQAIQDLVCT</sequence>
<keyword evidence="6" id="KW-1185">Reference proteome</keyword>
<organism evidence="5 6">
    <name type="scientific">Heracleum sosnowskyi</name>
    <dbReference type="NCBI Taxonomy" id="360622"/>
    <lineage>
        <taxon>Eukaryota</taxon>
        <taxon>Viridiplantae</taxon>
        <taxon>Streptophyta</taxon>
        <taxon>Embryophyta</taxon>
        <taxon>Tracheophyta</taxon>
        <taxon>Spermatophyta</taxon>
        <taxon>Magnoliopsida</taxon>
        <taxon>eudicotyledons</taxon>
        <taxon>Gunneridae</taxon>
        <taxon>Pentapetalae</taxon>
        <taxon>asterids</taxon>
        <taxon>campanulids</taxon>
        <taxon>Apiales</taxon>
        <taxon>Apiaceae</taxon>
        <taxon>Apioideae</taxon>
        <taxon>apioid superclade</taxon>
        <taxon>Tordylieae</taxon>
        <taxon>Tordyliinae</taxon>
        <taxon>Heracleum</taxon>
    </lineage>
</organism>
<accession>A0AAD8HYL2</accession>
<keyword evidence="4" id="KW-0812">Transmembrane</keyword>
<feature type="region of interest" description="Disordered" evidence="3">
    <location>
        <begin position="1"/>
        <end position="36"/>
    </location>
</feature>
<name>A0AAD8HYL2_9APIA</name>
<evidence type="ECO:0000256" key="1">
    <source>
        <dbReference type="ARBA" id="ARBA00004370"/>
    </source>
</evidence>
<evidence type="ECO:0000256" key="4">
    <source>
        <dbReference type="SAM" id="Phobius"/>
    </source>
</evidence>
<evidence type="ECO:0000256" key="3">
    <source>
        <dbReference type="SAM" id="MobiDB-lite"/>
    </source>
</evidence>
<dbReference type="EMBL" id="JAUIZM010000007">
    <property type="protein sequence ID" value="KAK1374862.1"/>
    <property type="molecule type" value="Genomic_DNA"/>
</dbReference>
<dbReference type="PANTHER" id="PTHR31234">
    <property type="entry name" value="LATE EMBRYOGENESIS ABUNDANT (LEA) HYDROXYPROLINE-RICH GLYCOPROTEIN FAMILY"/>
    <property type="match status" value="1"/>
</dbReference>
<dbReference type="InterPro" id="IPR044839">
    <property type="entry name" value="NDR1-like"/>
</dbReference>
<comment type="caution">
    <text evidence="5">The sequence shown here is derived from an EMBL/GenBank/DDBJ whole genome shotgun (WGS) entry which is preliminary data.</text>
</comment>
<evidence type="ECO:0000313" key="5">
    <source>
        <dbReference type="EMBL" id="KAK1374862.1"/>
    </source>
</evidence>
<evidence type="ECO:0000256" key="2">
    <source>
        <dbReference type="ARBA" id="ARBA00023136"/>
    </source>
</evidence>
<dbReference type="Proteomes" id="UP001237642">
    <property type="component" value="Unassembled WGS sequence"/>
</dbReference>
<gene>
    <name evidence="5" type="ORF">POM88_031055</name>
</gene>
<keyword evidence="4" id="KW-1133">Transmembrane helix</keyword>
<dbReference type="GO" id="GO:0005886">
    <property type="term" value="C:plasma membrane"/>
    <property type="evidence" value="ECO:0007669"/>
    <property type="project" value="TreeGrafter"/>
</dbReference>
<feature type="transmembrane region" description="Helical" evidence="4">
    <location>
        <begin position="44"/>
        <end position="69"/>
    </location>
</feature>
<evidence type="ECO:0008006" key="7">
    <source>
        <dbReference type="Google" id="ProtNLM"/>
    </source>
</evidence>
<evidence type="ECO:0000313" key="6">
    <source>
        <dbReference type="Proteomes" id="UP001237642"/>
    </source>
</evidence>
<protein>
    <recommendedName>
        <fullName evidence="7">Late embryogenesis abundant protein LEA-2 subgroup domain-containing protein</fullName>
    </recommendedName>
</protein>
<dbReference type="AlphaFoldDB" id="A0AAD8HYL2"/>
<keyword evidence="2 4" id="KW-0472">Membrane</keyword>
<reference evidence="5" key="2">
    <citation type="submission" date="2023-05" db="EMBL/GenBank/DDBJ databases">
        <authorList>
            <person name="Schelkunov M.I."/>
        </authorList>
    </citation>
    <scope>NUCLEOTIDE SEQUENCE</scope>
    <source>
        <strain evidence="5">Hsosn_3</strain>
        <tissue evidence="5">Leaf</tissue>
    </source>
</reference>